<name>A0A2Z7D6B0_9LAMI</name>
<keyword evidence="2" id="KW-1185">Reference proteome</keyword>
<evidence type="ECO:0000313" key="2">
    <source>
        <dbReference type="Proteomes" id="UP000250235"/>
    </source>
</evidence>
<gene>
    <name evidence="1" type="ORF">F511_27511</name>
</gene>
<dbReference type="Proteomes" id="UP000250235">
    <property type="component" value="Unassembled WGS sequence"/>
</dbReference>
<evidence type="ECO:0000313" key="1">
    <source>
        <dbReference type="EMBL" id="KZV55162.1"/>
    </source>
</evidence>
<accession>A0A2Z7D6B0</accession>
<dbReference type="EMBL" id="KQ988999">
    <property type="protein sequence ID" value="KZV55162.1"/>
    <property type="molecule type" value="Genomic_DNA"/>
</dbReference>
<dbReference type="OrthoDB" id="3934549at2759"/>
<sequence length="196" mass="21929">MVIGSLETLDLSMVVDLIGIYVLKGPYCTLAMTNWFLQALSVIPRGSWGDVARRFTMIRWASPKMLFRSHTCCGSTASYVNAIVSNERSGSASVRRKQMSRWSTVVLTAGLLMHSEERSGSSHRWIERSGVAWPAMSASVALWGEIWLSDATSCLCNPELALEWKHKATGVRSFLEKSVCVFSCWFKLRGEHFSLN</sequence>
<proteinExistence type="predicted"/>
<reference evidence="1 2" key="1">
    <citation type="journal article" date="2015" name="Proc. Natl. Acad. Sci. U.S.A.">
        <title>The resurrection genome of Boea hygrometrica: A blueprint for survival of dehydration.</title>
        <authorList>
            <person name="Xiao L."/>
            <person name="Yang G."/>
            <person name="Zhang L."/>
            <person name="Yang X."/>
            <person name="Zhao S."/>
            <person name="Ji Z."/>
            <person name="Zhou Q."/>
            <person name="Hu M."/>
            <person name="Wang Y."/>
            <person name="Chen M."/>
            <person name="Xu Y."/>
            <person name="Jin H."/>
            <person name="Xiao X."/>
            <person name="Hu G."/>
            <person name="Bao F."/>
            <person name="Hu Y."/>
            <person name="Wan P."/>
            <person name="Li L."/>
            <person name="Deng X."/>
            <person name="Kuang T."/>
            <person name="Xiang C."/>
            <person name="Zhu J.K."/>
            <person name="Oliver M.J."/>
            <person name="He Y."/>
        </authorList>
    </citation>
    <scope>NUCLEOTIDE SEQUENCE [LARGE SCALE GENOMIC DNA]</scope>
    <source>
        <strain evidence="2">cv. XS01</strain>
    </source>
</reference>
<protein>
    <submittedName>
        <fullName evidence="1">Uncharacterized protein</fullName>
    </submittedName>
</protein>
<organism evidence="1 2">
    <name type="scientific">Dorcoceras hygrometricum</name>
    <dbReference type="NCBI Taxonomy" id="472368"/>
    <lineage>
        <taxon>Eukaryota</taxon>
        <taxon>Viridiplantae</taxon>
        <taxon>Streptophyta</taxon>
        <taxon>Embryophyta</taxon>
        <taxon>Tracheophyta</taxon>
        <taxon>Spermatophyta</taxon>
        <taxon>Magnoliopsida</taxon>
        <taxon>eudicotyledons</taxon>
        <taxon>Gunneridae</taxon>
        <taxon>Pentapetalae</taxon>
        <taxon>asterids</taxon>
        <taxon>lamiids</taxon>
        <taxon>Lamiales</taxon>
        <taxon>Gesneriaceae</taxon>
        <taxon>Didymocarpoideae</taxon>
        <taxon>Trichosporeae</taxon>
        <taxon>Loxocarpinae</taxon>
        <taxon>Dorcoceras</taxon>
    </lineage>
</organism>
<dbReference type="AlphaFoldDB" id="A0A2Z7D6B0"/>